<accession>A0A222FJY9</accession>
<dbReference type="PROSITE" id="PS50925">
    <property type="entry name" value="BLUF"/>
    <property type="match status" value="1"/>
</dbReference>
<reference evidence="2 3" key="1">
    <citation type="submission" date="2017-07" db="EMBL/GenBank/DDBJ databases">
        <title>Annotated genome sequence of Bacterioplanes sanyensis isolated from Red Sea.</title>
        <authorList>
            <person name="Rehman Z.U."/>
        </authorList>
    </citation>
    <scope>NUCLEOTIDE SEQUENCE [LARGE SCALE GENOMIC DNA]</scope>
    <source>
        <strain evidence="2 3">NV9</strain>
    </source>
</reference>
<dbReference type="GO" id="GO:0071949">
    <property type="term" value="F:FAD binding"/>
    <property type="evidence" value="ECO:0007669"/>
    <property type="project" value="InterPro"/>
</dbReference>
<feature type="domain" description="BLUF" evidence="1">
    <location>
        <begin position="3"/>
        <end position="94"/>
    </location>
</feature>
<dbReference type="SMART" id="SM01034">
    <property type="entry name" value="BLUF"/>
    <property type="match status" value="1"/>
</dbReference>
<dbReference type="Gene3D" id="3.30.70.100">
    <property type="match status" value="1"/>
</dbReference>
<dbReference type="EMBL" id="CP022530">
    <property type="protein sequence ID" value="ASP38962.1"/>
    <property type="molecule type" value="Genomic_DNA"/>
</dbReference>
<proteinExistence type="predicted"/>
<gene>
    <name evidence="2" type="ORF">CHH28_09835</name>
</gene>
<name>A0A222FJY9_9GAMM</name>
<keyword evidence="3" id="KW-1185">Reference proteome</keyword>
<dbReference type="Proteomes" id="UP000202440">
    <property type="component" value="Chromosome"/>
</dbReference>
<dbReference type="InterPro" id="IPR036046">
    <property type="entry name" value="Acylphosphatase-like_dom_sf"/>
</dbReference>
<dbReference type="KEGG" id="bsan:CHH28_09835"/>
<dbReference type="SUPFAM" id="SSF54975">
    <property type="entry name" value="Acylphosphatase/BLUF domain-like"/>
    <property type="match status" value="1"/>
</dbReference>
<dbReference type="RefSeq" id="WP_094060148.1">
    <property type="nucleotide sequence ID" value="NZ_CP022530.1"/>
</dbReference>
<evidence type="ECO:0000313" key="3">
    <source>
        <dbReference type="Proteomes" id="UP000202440"/>
    </source>
</evidence>
<dbReference type="AlphaFoldDB" id="A0A222FJY9"/>
<dbReference type="GO" id="GO:0009882">
    <property type="term" value="F:blue light photoreceptor activity"/>
    <property type="evidence" value="ECO:0007669"/>
    <property type="project" value="InterPro"/>
</dbReference>
<dbReference type="Pfam" id="PF04940">
    <property type="entry name" value="BLUF"/>
    <property type="match status" value="1"/>
</dbReference>
<organism evidence="2 3">
    <name type="scientific">Bacterioplanes sanyensis</name>
    <dbReference type="NCBI Taxonomy" id="1249553"/>
    <lineage>
        <taxon>Bacteria</taxon>
        <taxon>Pseudomonadati</taxon>
        <taxon>Pseudomonadota</taxon>
        <taxon>Gammaproteobacteria</taxon>
        <taxon>Oceanospirillales</taxon>
        <taxon>Oceanospirillaceae</taxon>
        <taxon>Bacterioplanes</taxon>
    </lineage>
</organism>
<dbReference type="OrthoDB" id="557705at2"/>
<evidence type="ECO:0000259" key="1">
    <source>
        <dbReference type="PROSITE" id="PS50925"/>
    </source>
</evidence>
<protein>
    <submittedName>
        <fullName evidence="2">Blue light sensor protein</fullName>
    </submittedName>
</protein>
<dbReference type="InterPro" id="IPR007024">
    <property type="entry name" value="BLUF_domain"/>
</dbReference>
<sequence length="135" mass="15511">MYLTRLIYASSKTEHCTDKGIEGILAAAERNNPKYGLTGVLCFNRKHFLQCLEGPRDPINTLYQRISSDSRHSRVTLVEYCATEQRFFDQWAMKYVPDSKKMQTLAFRYSDCNDFDPYRMSAASALAFLQAVSSQ</sequence>
<evidence type="ECO:0000313" key="2">
    <source>
        <dbReference type="EMBL" id="ASP38962.1"/>
    </source>
</evidence>